<dbReference type="InterPro" id="IPR002401">
    <property type="entry name" value="Cyt_P450_E_grp-I"/>
</dbReference>
<dbReference type="Gene3D" id="1.10.630.10">
    <property type="entry name" value="Cytochrome P450"/>
    <property type="match status" value="1"/>
</dbReference>
<evidence type="ECO:0000256" key="13">
    <source>
        <dbReference type="RuleBase" id="RU000461"/>
    </source>
</evidence>
<evidence type="ECO:0008006" key="17">
    <source>
        <dbReference type="Google" id="ProtNLM"/>
    </source>
</evidence>
<evidence type="ECO:0000256" key="12">
    <source>
        <dbReference type="PIRSR" id="PIRSR602401-1"/>
    </source>
</evidence>
<evidence type="ECO:0000256" key="5">
    <source>
        <dbReference type="ARBA" id="ARBA00022692"/>
    </source>
</evidence>
<dbReference type="PANTHER" id="PTHR47953">
    <property type="entry name" value="OS08G0105600 PROTEIN"/>
    <property type="match status" value="1"/>
</dbReference>
<dbReference type="InterPro" id="IPR052306">
    <property type="entry name" value="CYP450_71D"/>
</dbReference>
<keyword evidence="5 14" id="KW-0812">Transmembrane</keyword>
<dbReference type="FunFam" id="1.10.630.10:FF:000008">
    <property type="entry name" value="Cytochrome P450 71D8"/>
    <property type="match status" value="1"/>
</dbReference>
<dbReference type="CDD" id="cd11072">
    <property type="entry name" value="CYP71-like"/>
    <property type="match status" value="1"/>
</dbReference>
<evidence type="ECO:0000256" key="1">
    <source>
        <dbReference type="ARBA" id="ARBA00001971"/>
    </source>
</evidence>
<keyword evidence="8 13" id="KW-0560">Oxidoreductase</keyword>
<keyword evidence="6 12" id="KW-0479">Metal-binding</keyword>
<dbReference type="EMBL" id="JBEDUW010000003">
    <property type="protein sequence ID" value="KAK9938764.1"/>
    <property type="molecule type" value="Genomic_DNA"/>
</dbReference>
<gene>
    <name evidence="15" type="ORF">M0R45_015485</name>
</gene>
<dbReference type="PRINTS" id="PR00463">
    <property type="entry name" value="EP450I"/>
</dbReference>
<dbReference type="Pfam" id="PF00067">
    <property type="entry name" value="p450"/>
    <property type="match status" value="1"/>
</dbReference>
<keyword evidence="16" id="KW-1185">Reference proteome</keyword>
<evidence type="ECO:0000256" key="10">
    <source>
        <dbReference type="ARBA" id="ARBA00023033"/>
    </source>
</evidence>
<evidence type="ECO:0000256" key="8">
    <source>
        <dbReference type="ARBA" id="ARBA00023002"/>
    </source>
</evidence>
<dbReference type="SUPFAM" id="SSF48264">
    <property type="entry name" value="Cytochrome P450"/>
    <property type="match status" value="1"/>
</dbReference>
<evidence type="ECO:0000256" key="9">
    <source>
        <dbReference type="ARBA" id="ARBA00023004"/>
    </source>
</evidence>
<dbReference type="PROSITE" id="PS00086">
    <property type="entry name" value="CYTOCHROME_P450"/>
    <property type="match status" value="1"/>
</dbReference>
<protein>
    <recommendedName>
        <fullName evidence="17">Cytochrome P450</fullName>
    </recommendedName>
</protein>
<keyword evidence="4 12" id="KW-0349">Heme</keyword>
<evidence type="ECO:0000313" key="16">
    <source>
        <dbReference type="Proteomes" id="UP001457282"/>
    </source>
</evidence>
<name>A0AAW1XQV9_RUBAR</name>
<comment type="similarity">
    <text evidence="3 13">Belongs to the cytochrome P450 family.</text>
</comment>
<evidence type="ECO:0000256" key="14">
    <source>
        <dbReference type="SAM" id="Phobius"/>
    </source>
</evidence>
<feature type="binding site" description="axial binding residue" evidence="12">
    <location>
        <position position="445"/>
    </location>
    <ligand>
        <name>heme</name>
        <dbReference type="ChEBI" id="CHEBI:30413"/>
    </ligand>
    <ligandPart>
        <name>Fe</name>
        <dbReference type="ChEBI" id="CHEBI:18248"/>
    </ligandPart>
</feature>
<keyword evidence="10 13" id="KW-0503">Monooxygenase</keyword>
<dbReference type="InterPro" id="IPR036396">
    <property type="entry name" value="Cyt_P450_sf"/>
</dbReference>
<evidence type="ECO:0000256" key="11">
    <source>
        <dbReference type="ARBA" id="ARBA00023136"/>
    </source>
</evidence>
<sequence length="513" mass="57713">MDFQFSSFHVILTFSLFLIMVLKIASRGKTKGSGSNLPPGPRKLPFIGNIHQLVGSLPHHALRDLAKKYGPLMHLKLGEVSTVVVSSAEFAREVMKTHDATFASRPQILASNIVSYNSTNIVFAKYGDYWRQLRKICTLELLSAKRVQSYGPIREEEVLNIIKWISSKAGSPINLTEKIHSSTYIITSRAAFGKKSKDHEDFVDVIKEGGQLAGGFDLADVFPSVTLIHLISGLRPKLERLHEKSDRILENIIKEHKDKATTTRGEGEAQEDLVDVLLKFHIDNGGLEFSLTTDNIKAVILDIFGAGSETSATAVDWAMSEMIKNPRIMKRAQDEVREVFNRKGQVNETGIKEMKYLNSVIKETLRLHPSAPLLIPRECGETCEIGGYEIPVKTKVVVNGWAIGRDPKYWTEPESFYPERFLDSSIDFRGTNFEYIPFGAGRRICPGITYGLANVELPLAMLLYHFDWKLPNGMKHEDLDMTEAFGITVRRKEDLRLIPIPYHPPPPTEKTHV</sequence>
<evidence type="ECO:0000256" key="3">
    <source>
        <dbReference type="ARBA" id="ARBA00010617"/>
    </source>
</evidence>
<feature type="transmembrane region" description="Helical" evidence="14">
    <location>
        <begin position="6"/>
        <end position="25"/>
    </location>
</feature>
<dbReference type="GO" id="GO:0016020">
    <property type="term" value="C:membrane"/>
    <property type="evidence" value="ECO:0007669"/>
    <property type="project" value="UniProtKB-SubCell"/>
</dbReference>
<evidence type="ECO:0000313" key="15">
    <source>
        <dbReference type="EMBL" id="KAK9938764.1"/>
    </source>
</evidence>
<dbReference type="GO" id="GO:0020037">
    <property type="term" value="F:heme binding"/>
    <property type="evidence" value="ECO:0007669"/>
    <property type="project" value="InterPro"/>
</dbReference>
<accession>A0AAW1XQV9</accession>
<comment type="subcellular location">
    <subcellularLocation>
        <location evidence="2">Membrane</location>
        <topology evidence="2">Single-pass membrane protein</topology>
    </subcellularLocation>
</comment>
<comment type="caution">
    <text evidence="15">The sequence shown here is derived from an EMBL/GenBank/DDBJ whole genome shotgun (WGS) entry which is preliminary data.</text>
</comment>
<evidence type="ECO:0000256" key="4">
    <source>
        <dbReference type="ARBA" id="ARBA00022617"/>
    </source>
</evidence>
<proteinExistence type="inferred from homology"/>
<dbReference type="PANTHER" id="PTHR47953:SF19">
    <property type="entry name" value="OS06G0641600 PROTEIN"/>
    <property type="match status" value="1"/>
</dbReference>
<evidence type="ECO:0000256" key="2">
    <source>
        <dbReference type="ARBA" id="ARBA00004167"/>
    </source>
</evidence>
<evidence type="ECO:0000256" key="7">
    <source>
        <dbReference type="ARBA" id="ARBA00022989"/>
    </source>
</evidence>
<dbReference type="PRINTS" id="PR00385">
    <property type="entry name" value="P450"/>
</dbReference>
<dbReference type="InterPro" id="IPR001128">
    <property type="entry name" value="Cyt_P450"/>
</dbReference>
<dbReference type="InterPro" id="IPR017972">
    <property type="entry name" value="Cyt_P450_CS"/>
</dbReference>
<dbReference type="GO" id="GO:0004497">
    <property type="term" value="F:monooxygenase activity"/>
    <property type="evidence" value="ECO:0007669"/>
    <property type="project" value="UniProtKB-KW"/>
</dbReference>
<comment type="cofactor">
    <cofactor evidence="1 12">
        <name>heme</name>
        <dbReference type="ChEBI" id="CHEBI:30413"/>
    </cofactor>
</comment>
<organism evidence="15 16">
    <name type="scientific">Rubus argutus</name>
    <name type="common">Southern blackberry</name>
    <dbReference type="NCBI Taxonomy" id="59490"/>
    <lineage>
        <taxon>Eukaryota</taxon>
        <taxon>Viridiplantae</taxon>
        <taxon>Streptophyta</taxon>
        <taxon>Embryophyta</taxon>
        <taxon>Tracheophyta</taxon>
        <taxon>Spermatophyta</taxon>
        <taxon>Magnoliopsida</taxon>
        <taxon>eudicotyledons</taxon>
        <taxon>Gunneridae</taxon>
        <taxon>Pentapetalae</taxon>
        <taxon>rosids</taxon>
        <taxon>fabids</taxon>
        <taxon>Rosales</taxon>
        <taxon>Rosaceae</taxon>
        <taxon>Rosoideae</taxon>
        <taxon>Rosoideae incertae sedis</taxon>
        <taxon>Rubus</taxon>
    </lineage>
</organism>
<dbReference type="Proteomes" id="UP001457282">
    <property type="component" value="Unassembled WGS sequence"/>
</dbReference>
<keyword evidence="7 14" id="KW-1133">Transmembrane helix</keyword>
<evidence type="ECO:0000256" key="6">
    <source>
        <dbReference type="ARBA" id="ARBA00022723"/>
    </source>
</evidence>
<keyword evidence="11 14" id="KW-0472">Membrane</keyword>
<reference evidence="15 16" key="1">
    <citation type="journal article" date="2023" name="G3 (Bethesda)">
        <title>A chromosome-length genome assembly and annotation of blackberry (Rubus argutus, cv. 'Hillquist').</title>
        <authorList>
            <person name="Bruna T."/>
            <person name="Aryal R."/>
            <person name="Dudchenko O."/>
            <person name="Sargent D.J."/>
            <person name="Mead D."/>
            <person name="Buti M."/>
            <person name="Cavallini A."/>
            <person name="Hytonen T."/>
            <person name="Andres J."/>
            <person name="Pham M."/>
            <person name="Weisz D."/>
            <person name="Mascagni F."/>
            <person name="Usai G."/>
            <person name="Natali L."/>
            <person name="Bassil N."/>
            <person name="Fernandez G.E."/>
            <person name="Lomsadze A."/>
            <person name="Armour M."/>
            <person name="Olukolu B."/>
            <person name="Poorten T."/>
            <person name="Britton C."/>
            <person name="Davik J."/>
            <person name="Ashrafi H."/>
            <person name="Aiden E.L."/>
            <person name="Borodovsky M."/>
            <person name="Worthington M."/>
        </authorList>
    </citation>
    <scope>NUCLEOTIDE SEQUENCE [LARGE SCALE GENOMIC DNA]</scope>
    <source>
        <strain evidence="15">PI 553951</strain>
    </source>
</reference>
<keyword evidence="9 12" id="KW-0408">Iron</keyword>
<dbReference type="AlphaFoldDB" id="A0AAW1XQV9"/>
<dbReference type="GO" id="GO:0005506">
    <property type="term" value="F:iron ion binding"/>
    <property type="evidence" value="ECO:0007669"/>
    <property type="project" value="InterPro"/>
</dbReference>
<dbReference type="GO" id="GO:0016705">
    <property type="term" value="F:oxidoreductase activity, acting on paired donors, with incorporation or reduction of molecular oxygen"/>
    <property type="evidence" value="ECO:0007669"/>
    <property type="project" value="InterPro"/>
</dbReference>